<evidence type="ECO:0000256" key="3">
    <source>
        <dbReference type="ARBA" id="ARBA00022670"/>
    </source>
</evidence>
<evidence type="ECO:0000259" key="10">
    <source>
        <dbReference type="Pfam" id="PF05193"/>
    </source>
</evidence>
<dbReference type="InterPro" id="IPR007863">
    <property type="entry name" value="Peptidase_M16_C"/>
</dbReference>
<evidence type="ECO:0000256" key="6">
    <source>
        <dbReference type="ARBA" id="ARBA00022833"/>
    </source>
</evidence>
<evidence type="ECO:0000259" key="9">
    <source>
        <dbReference type="Pfam" id="PF00675"/>
    </source>
</evidence>
<evidence type="ECO:0000256" key="5">
    <source>
        <dbReference type="ARBA" id="ARBA00022801"/>
    </source>
</evidence>
<evidence type="ECO:0000256" key="1">
    <source>
        <dbReference type="ARBA" id="ARBA00001947"/>
    </source>
</evidence>
<dbReference type="Gene3D" id="3.30.830.10">
    <property type="entry name" value="Metalloenzyme, LuxS/M16 peptidase-like"/>
    <property type="match status" value="4"/>
</dbReference>
<keyword evidence="12" id="KW-1185">Reference proteome</keyword>
<keyword evidence="4" id="KW-0479">Metal-binding</keyword>
<dbReference type="Pfam" id="PF05193">
    <property type="entry name" value="Peptidase_M16_C"/>
    <property type="match status" value="2"/>
</dbReference>
<feature type="domain" description="Peptidase M16 C-terminal" evidence="10">
    <location>
        <begin position="707"/>
        <end position="887"/>
    </location>
</feature>
<sequence length="963" mass="107209">MIRNFLTLGVAASMACFVPQLVDGKEIQSQPAGNELAEKPAALWPQDGSDIAVDANVKFGQLENGMRYAIMQNAEPPGRVSMRMHIAAGSLMERDDQRGVAHFLEHMVFNGSKHYPDPSELIPRMQRLGIAFGAHANAYTSFDETVYMLDLPNTDGDTLELGYNVMRDFCDGALLNDTEIDKERGVILAEKTSRDSVQMRLMEKQFEYLMPDSLIPVRFPIGTEQVIESAPRKAFTDFYSQFYKPENMTFVFVGDMDPAVAEAAIKANFETMTNPEEVQPAPDWGKVSQGGGFEAAIFTDEELSETDLSLIVTKPFVDKPDTVATRAERLPLFLANAILDRRFSLLAKEENAVITGGSAYRSNWFKFVEFGNISVVAADHNWEAALPVLEQETRRAIEYGFTEDELQLVVANLTSMYENSVKSADSRKSPALASSIVQNIHSKSVFSTPAEDLRVFKENIAQIDLAQVHQAFADFWKSPDVKLILTSKENADADKVGELSELYMQSKQVKVEAPAEREVKAFAYSDLGTAAPAPQLHEVKDLGFTQFEFANGVRVNFKKTDFEKNNISISAHVGCGKLCQHKEQVGIDQFANSTFIAGGLGEHSSDDLRQILAGKNVGVSFAVSEDSFIFSGATTPEDLKLQLELMCAYLLDPGYRAEAERQYKAQLPAIYSQMEHTQAGPLAKMRAYLRGDDGRFVFPTREQAEAFTGEDLKKWLQPQLEKGYMEVSVVGDFDPSQLVDALAATVGALPERDKAYPNLKSERKLEFPKPPVSKRWEFSSKVPTGIAVVTWKAIGLEPDTIGLNRRFGILSDILTNRLREKLREELGEAYSPGANFSGNDVFDDLGYVVAYSPGNPDQVDKVSKLMVEIAAELCEKGASQDELDRALQPRLSMLKKSLRNNGYWLGTVMGNSQRQPYRLDWARQRDADYAAITVDEINNLATRYLGRDNVFRFEIIPVDDNGE</sequence>
<dbReference type="InterPro" id="IPR001431">
    <property type="entry name" value="Pept_M16_Zn_BS"/>
</dbReference>
<evidence type="ECO:0000313" key="11">
    <source>
        <dbReference type="EMBL" id="MBK1790583.1"/>
    </source>
</evidence>
<dbReference type="PROSITE" id="PS51257">
    <property type="entry name" value="PROKAR_LIPOPROTEIN"/>
    <property type="match status" value="1"/>
</dbReference>
<feature type="domain" description="Peptidase M16 N-terminal" evidence="9">
    <location>
        <begin position="70"/>
        <end position="198"/>
    </location>
</feature>
<dbReference type="AlphaFoldDB" id="A0A8J7MCH6"/>
<comment type="similarity">
    <text evidence="2 8">Belongs to the peptidase M16 family.</text>
</comment>
<dbReference type="RefSeq" id="WP_200310617.1">
    <property type="nucleotide sequence ID" value="NZ_JAENIM010000023.1"/>
</dbReference>
<keyword evidence="3" id="KW-0645">Protease</keyword>
<organism evidence="11 12">
    <name type="scientific">Persicirhabdus sediminis</name>
    <dbReference type="NCBI Taxonomy" id="454144"/>
    <lineage>
        <taxon>Bacteria</taxon>
        <taxon>Pseudomonadati</taxon>
        <taxon>Verrucomicrobiota</taxon>
        <taxon>Verrucomicrobiia</taxon>
        <taxon>Verrucomicrobiales</taxon>
        <taxon>Verrucomicrobiaceae</taxon>
        <taxon>Persicirhabdus</taxon>
    </lineage>
</organism>
<proteinExistence type="inferred from homology"/>
<evidence type="ECO:0000256" key="7">
    <source>
        <dbReference type="ARBA" id="ARBA00023049"/>
    </source>
</evidence>
<evidence type="ECO:0000313" key="12">
    <source>
        <dbReference type="Proteomes" id="UP000624703"/>
    </source>
</evidence>
<dbReference type="SUPFAM" id="SSF63411">
    <property type="entry name" value="LuxS/MPP-like metallohydrolase"/>
    <property type="match status" value="4"/>
</dbReference>
<dbReference type="InterPro" id="IPR011249">
    <property type="entry name" value="Metalloenz_LuxS/M16"/>
</dbReference>
<comment type="caution">
    <text evidence="11">The sequence shown here is derived from an EMBL/GenBank/DDBJ whole genome shotgun (WGS) entry which is preliminary data.</text>
</comment>
<dbReference type="GO" id="GO:0004222">
    <property type="term" value="F:metalloendopeptidase activity"/>
    <property type="evidence" value="ECO:0007669"/>
    <property type="project" value="InterPro"/>
</dbReference>
<protein>
    <submittedName>
        <fullName evidence="11">Insulinase family protein</fullName>
    </submittedName>
</protein>
<dbReference type="EMBL" id="JAENIM010000023">
    <property type="protein sequence ID" value="MBK1790583.1"/>
    <property type="molecule type" value="Genomic_DNA"/>
</dbReference>
<accession>A0A8J7MCH6</accession>
<dbReference type="InterPro" id="IPR050626">
    <property type="entry name" value="Peptidase_M16"/>
</dbReference>
<evidence type="ECO:0000256" key="4">
    <source>
        <dbReference type="ARBA" id="ARBA00022723"/>
    </source>
</evidence>
<comment type="cofactor">
    <cofactor evidence="1">
        <name>Zn(2+)</name>
        <dbReference type="ChEBI" id="CHEBI:29105"/>
    </cofactor>
</comment>
<keyword evidence="6" id="KW-0862">Zinc</keyword>
<dbReference type="PROSITE" id="PS00143">
    <property type="entry name" value="INSULINASE"/>
    <property type="match status" value="1"/>
</dbReference>
<reference evidence="11" key="1">
    <citation type="submission" date="2021-01" db="EMBL/GenBank/DDBJ databases">
        <title>Modified the classification status of verrucomicrobia.</title>
        <authorList>
            <person name="Feng X."/>
        </authorList>
    </citation>
    <scope>NUCLEOTIDE SEQUENCE</scope>
    <source>
        <strain evidence="11">_KCTC 22039</strain>
    </source>
</reference>
<evidence type="ECO:0000256" key="2">
    <source>
        <dbReference type="ARBA" id="ARBA00007261"/>
    </source>
</evidence>
<keyword evidence="5" id="KW-0378">Hydrolase</keyword>
<dbReference type="InterPro" id="IPR011765">
    <property type="entry name" value="Pept_M16_N"/>
</dbReference>
<dbReference type="PANTHER" id="PTHR43690:SF17">
    <property type="entry name" value="PROTEIN YHJJ"/>
    <property type="match status" value="1"/>
</dbReference>
<dbReference type="PANTHER" id="PTHR43690">
    <property type="entry name" value="NARDILYSIN"/>
    <property type="match status" value="1"/>
</dbReference>
<dbReference type="Pfam" id="PF00675">
    <property type="entry name" value="Peptidase_M16"/>
    <property type="match status" value="1"/>
</dbReference>
<dbReference type="GO" id="GO:0006508">
    <property type="term" value="P:proteolysis"/>
    <property type="evidence" value="ECO:0007669"/>
    <property type="project" value="UniProtKB-KW"/>
</dbReference>
<keyword evidence="7" id="KW-0482">Metalloprotease</keyword>
<dbReference type="Proteomes" id="UP000624703">
    <property type="component" value="Unassembled WGS sequence"/>
</dbReference>
<name>A0A8J7MCH6_9BACT</name>
<evidence type="ECO:0000256" key="8">
    <source>
        <dbReference type="RuleBase" id="RU004447"/>
    </source>
</evidence>
<gene>
    <name evidence="11" type="ORF">JIN82_05360</name>
</gene>
<feature type="domain" description="Peptidase M16 C-terminal" evidence="10">
    <location>
        <begin position="232"/>
        <end position="413"/>
    </location>
</feature>
<dbReference type="GO" id="GO:0046872">
    <property type="term" value="F:metal ion binding"/>
    <property type="evidence" value="ECO:0007669"/>
    <property type="project" value="UniProtKB-KW"/>
</dbReference>